<dbReference type="Proteomes" id="UP000198424">
    <property type="component" value="Unassembled WGS sequence"/>
</dbReference>
<dbReference type="OrthoDB" id="1361328at2"/>
<evidence type="ECO:0000313" key="4">
    <source>
        <dbReference type="Proteomes" id="UP000198424"/>
    </source>
</evidence>
<sequence length="148" mass="17126">MRNSDNDYRWLKYKNGKSYFAIVNLDIEKSEIKNEIIENYSGMGYSNHSIDVGSEGMESWKKGLIAGLEFALSFSSDFWKIVINKVEGKPMTDTNPTIIGYTGILAFLEATEIVIDKQLLQQLEEFVYDSWKENSDERKPNFSIRIFE</sequence>
<evidence type="ECO:0000313" key="3">
    <source>
        <dbReference type="Proteomes" id="UP000028712"/>
    </source>
</evidence>
<dbReference type="AlphaFoldDB" id="A0A086ALJ1"/>
<organism evidence="1 3">
    <name type="scientific">Flavobacterium hydatis</name>
    <name type="common">Cytophaga aquatilis</name>
    <dbReference type="NCBI Taxonomy" id="991"/>
    <lineage>
        <taxon>Bacteria</taxon>
        <taxon>Pseudomonadati</taxon>
        <taxon>Bacteroidota</taxon>
        <taxon>Flavobacteriia</taxon>
        <taxon>Flavobacteriales</taxon>
        <taxon>Flavobacteriaceae</taxon>
        <taxon>Flavobacterium</taxon>
    </lineage>
</organism>
<dbReference type="eggNOG" id="ENOG502ZIAN">
    <property type="taxonomic scope" value="Bacteria"/>
</dbReference>
<reference evidence="1 3" key="1">
    <citation type="submission" date="2014-07" db="EMBL/GenBank/DDBJ databases">
        <title>Genome of Flavobacterium hydatis DSM 2063.</title>
        <authorList>
            <person name="Pipes S.E."/>
            <person name="Stropko S.J."/>
            <person name="Newman J.D."/>
        </authorList>
    </citation>
    <scope>NUCLEOTIDE SEQUENCE [LARGE SCALE GENOMIC DNA]</scope>
    <source>
        <strain evidence="1 3">DSM 2063</strain>
    </source>
</reference>
<gene>
    <name evidence="2" type="ORF">B0A62_10670</name>
    <name evidence="1" type="ORF">IW20_07605</name>
</gene>
<reference evidence="2 4" key="2">
    <citation type="submission" date="2016-11" db="EMBL/GenBank/DDBJ databases">
        <title>Whole genomes of Flavobacteriaceae.</title>
        <authorList>
            <person name="Stine C."/>
            <person name="Li C."/>
            <person name="Tadesse D."/>
        </authorList>
    </citation>
    <scope>NUCLEOTIDE SEQUENCE [LARGE SCALE GENOMIC DNA]</scope>
    <source>
        <strain evidence="2 4">ATCC 29551</strain>
    </source>
</reference>
<dbReference type="EMBL" id="JPRM01000009">
    <property type="protein sequence ID" value="KFF17555.1"/>
    <property type="molecule type" value="Genomic_DNA"/>
</dbReference>
<comment type="caution">
    <text evidence="1">The sequence shown here is derived from an EMBL/GenBank/DDBJ whole genome shotgun (WGS) entry which is preliminary data.</text>
</comment>
<name>A0A086ALJ1_FLAHY</name>
<accession>A0A086ALJ1</accession>
<evidence type="ECO:0000313" key="1">
    <source>
        <dbReference type="EMBL" id="KFF17555.1"/>
    </source>
</evidence>
<proteinExistence type="predicted"/>
<protein>
    <submittedName>
        <fullName evidence="1">Uncharacterized protein</fullName>
    </submittedName>
</protein>
<keyword evidence="4" id="KW-1185">Reference proteome</keyword>
<dbReference type="RefSeq" id="WP_035620478.1">
    <property type="nucleotide sequence ID" value="NZ_JBEWQG010000005.1"/>
</dbReference>
<evidence type="ECO:0000313" key="2">
    <source>
        <dbReference type="EMBL" id="OXA94639.1"/>
    </source>
</evidence>
<dbReference type="EMBL" id="MUGY01000009">
    <property type="protein sequence ID" value="OXA94639.1"/>
    <property type="molecule type" value="Genomic_DNA"/>
</dbReference>
<dbReference type="Proteomes" id="UP000028712">
    <property type="component" value="Unassembled WGS sequence"/>
</dbReference>